<feature type="domain" description="AAA+ ATPase" evidence="2">
    <location>
        <begin position="418"/>
        <end position="589"/>
    </location>
</feature>
<dbReference type="PANTHER" id="PTHR46411:SF2">
    <property type="entry name" value="AAA+ ATPASE DOMAIN-CONTAINING PROTEIN"/>
    <property type="match status" value="1"/>
</dbReference>
<dbReference type="EMBL" id="WWBZ02000016">
    <property type="protein sequence ID" value="KAF4309879.1"/>
    <property type="molecule type" value="Genomic_DNA"/>
</dbReference>
<gene>
    <name evidence="3" type="ORF">GTA08_BOTSDO03126</name>
</gene>
<dbReference type="GO" id="GO:0005524">
    <property type="term" value="F:ATP binding"/>
    <property type="evidence" value="ECO:0007669"/>
    <property type="project" value="InterPro"/>
</dbReference>
<accession>A0A8H4N3R2</accession>
<dbReference type="InterPro" id="IPR003593">
    <property type="entry name" value="AAA+_ATPase"/>
</dbReference>
<evidence type="ECO:0000313" key="3">
    <source>
        <dbReference type="EMBL" id="KAF4309879.1"/>
    </source>
</evidence>
<feature type="compositionally biased region" description="Pro residues" evidence="1">
    <location>
        <begin position="619"/>
        <end position="629"/>
    </location>
</feature>
<protein>
    <recommendedName>
        <fullName evidence="2">AAA+ ATPase domain-containing protein</fullName>
    </recommendedName>
</protein>
<feature type="compositionally biased region" description="Polar residues" evidence="1">
    <location>
        <begin position="13"/>
        <end position="35"/>
    </location>
</feature>
<dbReference type="Proteomes" id="UP000572817">
    <property type="component" value="Unassembled WGS sequence"/>
</dbReference>
<dbReference type="AlphaFoldDB" id="A0A8H4N3R2"/>
<dbReference type="InterPro" id="IPR027417">
    <property type="entry name" value="P-loop_NTPase"/>
</dbReference>
<evidence type="ECO:0000259" key="2">
    <source>
        <dbReference type="SMART" id="SM00382"/>
    </source>
</evidence>
<dbReference type="Pfam" id="PF23232">
    <property type="entry name" value="AAA_lid_13"/>
    <property type="match status" value="1"/>
</dbReference>
<dbReference type="Gene3D" id="3.40.50.300">
    <property type="entry name" value="P-loop containing nucleotide triphosphate hydrolases"/>
    <property type="match status" value="1"/>
</dbReference>
<comment type="caution">
    <text evidence="3">The sequence shown here is derived from an EMBL/GenBank/DDBJ whole genome shotgun (WGS) entry which is preliminary data.</text>
</comment>
<dbReference type="SMART" id="SM00382">
    <property type="entry name" value="AAA"/>
    <property type="match status" value="1"/>
</dbReference>
<evidence type="ECO:0000256" key="1">
    <source>
        <dbReference type="SAM" id="MobiDB-lite"/>
    </source>
</evidence>
<organism evidence="3 4">
    <name type="scientific">Botryosphaeria dothidea</name>
    <dbReference type="NCBI Taxonomy" id="55169"/>
    <lineage>
        <taxon>Eukaryota</taxon>
        <taxon>Fungi</taxon>
        <taxon>Dikarya</taxon>
        <taxon>Ascomycota</taxon>
        <taxon>Pezizomycotina</taxon>
        <taxon>Dothideomycetes</taxon>
        <taxon>Dothideomycetes incertae sedis</taxon>
        <taxon>Botryosphaeriales</taxon>
        <taxon>Botryosphaeriaceae</taxon>
        <taxon>Botryosphaeria</taxon>
    </lineage>
</organism>
<dbReference type="PANTHER" id="PTHR46411">
    <property type="entry name" value="FAMILY ATPASE, PUTATIVE-RELATED"/>
    <property type="match status" value="1"/>
</dbReference>
<feature type="compositionally biased region" description="Basic and acidic residues" evidence="1">
    <location>
        <begin position="70"/>
        <end position="82"/>
    </location>
</feature>
<dbReference type="GO" id="GO:0016887">
    <property type="term" value="F:ATP hydrolysis activity"/>
    <property type="evidence" value="ECO:0007669"/>
    <property type="project" value="InterPro"/>
</dbReference>
<dbReference type="OrthoDB" id="10042665at2759"/>
<keyword evidence="4" id="KW-1185">Reference proteome</keyword>
<proteinExistence type="predicted"/>
<evidence type="ECO:0000313" key="4">
    <source>
        <dbReference type="Proteomes" id="UP000572817"/>
    </source>
</evidence>
<dbReference type="SUPFAM" id="SSF52540">
    <property type="entry name" value="P-loop containing nucleoside triphosphate hydrolases"/>
    <property type="match status" value="1"/>
</dbReference>
<feature type="compositionally biased region" description="Basic and acidic residues" evidence="1">
    <location>
        <begin position="596"/>
        <end position="608"/>
    </location>
</feature>
<feature type="compositionally biased region" description="Polar residues" evidence="1">
    <location>
        <begin position="83"/>
        <end position="98"/>
    </location>
</feature>
<feature type="region of interest" description="Disordered" evidence="1">
    <location>
        <begin position="596"/>
        <end position="748"/>
    </location>
</feature>
<dbReference type="InterPro" id="IPR056599">
    <property type="entry name" value="AAA_lid_fung"/>
</dbReference>
<sequence>MATVHGPLAPTETLPTNESASMENPLPTANAQDRISSMEPATQKMDATITPPGVLSSSDEPIGPNGVSTHPHEKDHGGKDEQAQAQENKPQEAASSTPKEVDRYKFFATRLASKATEEEINFIATQIDALHLRKTALEGFLEETKKGCEEESAKDAVENELAQVTAIPELKLLEWDDFVNPTWCDYAILKYLEESGRSFTQLEAVCAYNYKGPTLNVDHAGYHCTPAGDSTSHITGQVVVDFEEARQADPSWFPGHSQPTFLTTTNQECEETATGGYVVCWKDDERKEPVTQEIHIDIYFDDQLIDQKRSEEFFDDDKFFSAYKASAANPTLDSSSLSERDLLLLPQHVCAFILKRRQFTLLGTDGLRSFTAQDYGWTELKLSKGHKDMVEAQALSHFRDKERKVLARQYDLRPGKGQGLVMLLHGFPGVGKTSTAECIAAKLGNPLYPITCGDLGTTVETVEKRLEEIFSKAQKWDCVLLLDEADAQTEAIWQVSLKRIQSYRDDVDPNIKEILEFLRTLWNDIEREGRTQWNGRQIRNAFQTALALAENDFLRKYPDDASREGKKILLDHSHFRTVAHTIINFDDYLGVAHHGNSDSKRAYDRGQHADNYGQQRPRPTAPLPPPPQQQPYSGYYQYVPPPGPPAYATGGAPRPPSPNPQASQYDYNNHPYPHSQPPQDPRYLPGFPAPPPSADLSAFGQLQHPWPQAPPQNQDQNRHSLRSQHESVSEAPFQQHLAHRAPEADEFD</sequence>
<name>A0A8H4N3R2_9PEZI</name>
<feature type="region of interest" description="Disordered" evidence="1">
    <location>
        <begin position="1"/>
        <end position="100"/>
    </location>
</feature>
<dbReference type="CDD" id="cd19481">
    <property type="entry name" value="RecA-like_protease"/>
    <property type="match status" value="1"/>
</dbReference>
<reference evidence="3" key="1">
    <citation type="submission" date="2020-04" db="EMBL/GenBank/DDBJ databases">
        <title>Genome Assembly and Annotation of Botryosphaeria dothidea sdau 11-99, a Latent Pathogen of Apple Fruit Ring Rot in China.</title>
        <authorList>
            <person name="Yu C."/>
            <person name="Diao Y."/>
            <person name="Lu Q."/>
            <person name="Zhao J."/>
            <person name="Cui S."/>
            <person name="Peng C."/>
            <person name="He B."/>
            <person name="Liu H."/>
        </authorList>
    </citation>
    <scope>NUCLEOTIDE SEQUENCE [LARGE SCALE GENOMIC DNA]</scope>
    <source>
        <strain evidence="3">Sdau11-99</strain>
    </source>
</reference>